<keyword evidence="1" id="KW-1133">Transmembrane helix</keyword>
<keyword evidence="3" id="KW-1185">Reference proteome</keyword>
<accession>A0A392MKP7</accession>
<evidence type="ECO:0000313" key="2">
    <source>
        <dbReference type="EMBL" id="MCH88082.1"/>
    </source>
</evidence>
<comment type="caution">
    <text evidence="2">The sequence shown here is derived from an EMBL/GenBank/DDBJ whole genome shotgun (WGS) entry which is preliminary data.</text>
</comment>
<feature type="non-terminal residue" evidence="2">
    <location>
        <position position="58"/>
    </location>
</feature>
<name>A0A392MKP7_9FABA</name>
<proteinExistence type="predicted"/>
<keyword evidence="1" id="KW-0472">Membrane</keyword>
<dbReference type="Proteomes" id="UP000265520">
    <property type="component" value="Unassembled WGS sequence"/>
</dbReference>
<dbReference type="EMBL" id="LXQA010013458">
    <property type="protein sequence ID" value="MCH88082.1"/>
    <property type="molecule type" value="Genomic_DNA"/>
</dbReference>
<evidence type="ECO:0000256" key="1">
    <source>
        <dbReference type="SAM" id="Phobius"/>
    </source>
</evidence>
<protein>
    <submittedName>
        <fullName evidence="2">Uncharacterized protein</fullName>
    </submittedName>
</protein>
<sequence>MAVQMSRHWPIVSQPAQYQLLMAPLVIQFQQQRKMLSVKYVLGLVLACVCIMMIKQPV</sequence>
<organism evidence="2 3">
    <name type="scientific">Trifolium medium</name>
    <dbReference type="NCBI Taxonomy" id="97028"/>
    <lineage>
        <taxon>Eukaryota</taxon>
        <taxon>Viridiplantae</taxon>
        <taxon>Streptophyta</taxon>
        <taxon>Embryophyta</taxon>
        <taxon>Tracheophyta</taxon>
        <taxon>Spermatophyta</taxon>
        <taxon>Magnoliopsida</taxon>
        <taxon>eudicotyledons</taxon>
        <taxon>Gunneridae</taxon>
        <taxon>Pentapetalae</taxon>
        <taxon>rosids</taxon>
        <taxon>fabids</taxon>
        <taxon>Fabales</taxon>
        <taxon>Fabaceae</taxon>
        <taxon>Papilionoideae</taxon>
        <taxon>50 kb inversion clade</taxon>
        <taxon>NPAAA clade</taxon>
        <taxon>Hologalegina</taxon>
        <taxon>IRL clade</taxon>
        <taxon>Trifolieae</taxon>
        <taxon>Trifolium</taxon>
    </lineage>
</organism>
<gene>
    <name evidence="2" type="ORF">A2U01_0008963</name>
</gene>
<dbReference type="AlphaFoldDB" id="A0A392MKP7"/>
<keyword evidence="1" id="KW-0812">Transmembrane</keyword>
<reference evidence="2 3" key="1">
    <citation type="journal article" date="2018" name="Front. Plant Sci.">
        <title>Red Clover (Trifolium pratense) and Zigzag Clover (T. medium) - A Picture of Genomic Similarities and Differences.</title>
        <authorList>
            <person name="Dluhosova J."/>
            <person name="Istvanek J."/>
            <person name="Nedelnik J."/>
            <person name="Repkova J."/>
        </authorList>
    </citation>
    <scope>NUCLEOTIDE SEQUENCE [LARGE SCALE GENOMIC DNA]</scope>
    <source>
        <strain evidence="3">cv. 10/8</strain>
        <tissue evidence="2">Leaf</tissue>
    </source>
</reference>
<evidence type="ECO:0000313" key="3">
    <source>
        <dbReference type="Proteomes" id="UP000265520"/>
    </source>
</evidence>
<feature type="transmembrane region" description="Helical" evidence="1">
    <location>
        <begin position="36"/>
        <end position="54"/>
    </location>
</feature>